<dbReference type="PANTHER" id="PTHR19288">
    <property type="entry name" value="4-NITROPHENYLPHOSPHATASE-RELATED"/>
    <property type="match status" value="1"/>
</dbReference>
<dbReference type="PANTHER" id="PTHR19288:SF90">
    <property type="entry name" value="OS08G0542600 PROTEIN"/>
    <property type="match status" value="1"/>
</dbReference>
<proteinExistence type="predicted"/>
<accession>A0ABV6QYT7</accession>
<dbReference type="SUPFAM" id="SSF56784">
    <property type="entry name" value="HAD-like"/>
    <property type="match status" value="1"/>
</dbReference>
<dbReference type="Pfam" id="PF13344">
    <property type="entry name" value="Hydrolase_6"/>
    <property type="match status" value="1"/>
</dbReference>
<evidence type="ECO:0000313" key="2">
    <source>
        <dbReference type="Proteomes" id="UP001589906"/>
    </source>
</evidence>
<organism evidence="1 2">
    <name type="scientific">Brevundimonas balnearis</name>
    <dbReference type="NCBI Taxonomy" id="1572858"/>
    <lineage>
        <taxon>Bacteria</taxon>
        <taxon>Pseudomonadati</taxon>
        <taxon>Pseudomonadota</taxon>
        <taxon>Alphaproteobacteria</taxon>
        <taxon>Caulobacterales</taxon>
        <taxon>Caulobacteraceae</taxon>
        <taxon>Brevundimonas</taxon>
    </lineage>
</organism>
<dbReference type="Gene3D" id="3.40.50.1000">
    <property type="entry name" value="HAD superfamily/HAD-like"/>
    <property type="match status" value="2"/>
</dbReference>
<evidence type="ECO:0000313" key="1">
    <source>
        <dbReference type="EMBL" id="MFC0632548.1"/>
    </source>
</evidence>
<keyword evidence="2" id="KW-1185">Reference proteome</keyword>
<dbReference type="GO" id="GO:0016787">
    <property type="term" value="F:hydrolase activity"/>
    <property type="evidence" value="ECO:0007669"/>
    <property type="project" value="UniProtKB-KW"/>
</dbReference>
<dbReference type="InterPro" id="IPR036412">
    <property type="entry name" value="HAD-like_sf"/>
</dbReference>
<dbReference type="Pfam" id="PF13242">
    <property type="entry name" value="Hydrolase_like"/>
    <property type="match status" value="1"/>
</dbReference>
<dbReference type="EMBL" id="JBHLSW010000003">
    <property type="protein sequence ID" value="MFC0632548.1"/>
    <property type="molecule type" value="Genomic_DNA"/>
</dbReference>
<name>A0ABV6QYT7_9CAUL</name>
<dbReference type="Proteomes" id="UP001589906">
    <property type="component" value="Unassembled WGS sequence"/>
</dbReference>
<dbReference type="InterPro" id="IPR006356">
    <property type="entry name" value="HAD-SF_hydro_IIA_hyp3"/>
</dbReference>
<sequence>MIQLTALSGLGQVAADYDVLLCDVWGVIHNGRESYPEACAALTRFNETSGHVVLISNSPRPSSDVVAQLDQLGVPRSAWRAFVTSGDATRAELSRRAPGPAWAIGPERDAPLYEGTGVLTVKSGDQASFISVTGPYDDTTETPEDYRDRLTPAAQRGLELVCANPDRVVQRGDRLIYCAGSLADLYESLGGRVVMAGKPFGPIYDLALKEADRLLEGRLDRSRVLCVGDGVVTDVLGANRQGLDCLFVAAGIHGDQARGPDGMVDVDRAQALLAAETAHARYATLDLVW</sequence>
<gene>
    <name evidence="1" type="ORF">ACFFGE_01460</name>
</gene>
<dbReference type="InterPro" id="IPR006357">
    <property type="entry name" value="HAD-SF_hydro_IIA"/>
</dbReference>
<dbReference type="NCBIfam" id="TIGR01459">
    <property type="entry name" value="HAD-SF-IIA-hyp4"/>
    <property type="match status" value="1"/>
</dbReference>
<comment type="caution">
    <text evidence="1">The sequence shown here is derived from an EMBL/GenBank/DDBJ whole genome shotgun (WGS) entry which is preliminary data.</text>
</comment>
<dbReference type="CDD" id="cd07525">
    <property type="entry name" value="HAD_like"/>
    <property type="match status" value="1"/>
</dbReference>
<dbReference type="RefSeq" id="WP_376833603.1">
    <property type="nucleotide sequence ID" value="NZ_JBHLSW010000003.1"/>
</dbReference>
<protein>
    <submittedName>
        <fullName evidence="1">TIGR01459 family HAD-type hydrolase</fullName>
    </submittedName>
</protein>
<reference evidence="1 2" key="1">
    <citation type="submission" date="2024-09" db="EMBL/GenBank/DDBJ databases">
        <authorList>
            <person name="Sun Q."/>
            <person name="Mori K."/>
        </authorList>
    </citation>
    <scope>NUCLEOTIDE SEQUENCE [LARGE SCALE GENOMIC DNA]</scope>
    <source>
        <strain evidence="1 2">NCAIM B.02621</strain>
    </source>
</reference>
<keyword evidence="1" id="KW-0378">Hydrolase</keyword>
<dbReference type="NCBIfam" id="TIGR01460">
    <property type="entry name" value="HAD-SF-IIA"/>
    <property type="match status" value="1"/>
</dbReference>
<dbReference type="InterPro" id="IPR023214">
    <property type="entry name" value="HAD_sf"/>
</dbReference>